<reference evidence="3" key="1">
    <citation type="journal article" date="2019" name="Int. J. Syst. Evol. Microbiol.">
        <title>The Global Catalogue of Microorganisms (GCM) 10K type strain sequencing project: providing services to taxonomists for standard genome sequencing and annotation.</title>
        <authorList>
            <consortium name="The Broad Institute Genomics Platform"/>
            <consortium name="The Broad Institute Genome Sequencing Center for Infectious Disease"/>
            <person name="Wu L."/>
            <person name="Ma J."/>
        </authorList>
    </citation>
    <scope>NUCLEOTIDE SEQUENCE [LARGE SCALE GENOMIC DNA]</scope>
    <source>
        <strain evidence="3">KCTC 52473</strain>
    </source>
</reference>
<dbReference type="Gene3D" id="3.40.50.720">
    <property type="entry name" value="NAD(P)-binding Rossmann-like Domain"/>
    <property type="match status" value="1"/>
</dbReference>
<dbReference type="PROSITE" id="PS51257">
    <property type="entry name" value="PROKAR_LIPOPROTEIN"/>
    <property type="match status" value="1"/>
</dbReference>
<dbReference type="Proteomes" id="UP001595478">
    <property type="component" value="Unassembled WGS sequence"/>
</dbReference>
<keyword evidence="3" id="KW-1185">Reference proteome</keyword>
<gene>
    <name evidence="2" type="ORF">ACFOHL_06290</name>
</gene>
<accession>A0ABV7FPM4</accession>
<dbReference type="InterPro" id="IPR016040">
    <property type="entry name" value="NAD(P)-bd_dom"/>
</dbReference>
<dbReference type="PANTHER" id="PTHR14097">
    <property type="entry name" value="OXIDOREDUCTASE HTATIP2"/>
    <property type="match status" value="1"/>
</dbReference>
<comment type="caution">
    <text evidence="2">The sequence shown here is derived from an EMBL/GenBank/DDBJ whole genome shotgun (WGS) entry which is preliminary data.</text>
</comment>
<dbReference type="InterPro" id="IPR036291">
    <property type="entry name" value="NAD(P)-bd_dom_sf"/>
</dbReference>
<dbReference type="Pfam" id="PF13460">
    <property type="entry name" value="NAD_binding_10"/>
    <property type="match status" value="1"/>
</dbReference>
<name>A0ABV7FPM4_9ALTE</name>
<dbReference type="EMBL" id="JBHRSW010000007">
    <property type="protein sequence ID" value="MFC3121223.1"/>
    <property type="molecule type" value="Genomic_DNA"/>
</dbReference>
<dbReference type="PANTHER" id="PTHR14097:SF7">
    <property type="entry name" value="OXIDOREDUCTASE HTATIP2"/>
    <property type="match status" value="1"/>
</dbReference>
<protein>
    <submittedName>
        <fullName evidence="2">NAD(P)H-binding protein</fullName>
    </submittedName>
</protein>
<evidence type="ECO:0000259" key="1">
    <source>
        <dbReference type="Pfam" id="PF13460"/>
    </source>
</evidence>
<proteinExistence type="predicted"/>
<evidence type="ECO:0000313" key="3">
    <source>
        <dbReference type="Proteomes" id="UP001595478"/>
    </source>
</evidence>
<feature type="domain" description="NAD(P)-binding" evidence="1">
    <location>
        <begin position="11"/>
        <end position="136"/>
    </location>
</feature>
<evidence type="ECO:0000313" key="2">
    <source>
        <dbReference type="EMBL" id="MFC3121223.1"/>
    </source>
</evidence>
<sequence>MNNKKSALVLGATGLVGCALVNELCWDERYEKVVCLIRSPLVASRYFDPTGKIEPLVINFENLQDYQGYFSVDHVYCCLGTTIKQAGSKSAFRKVDFQLIHVAAQLSRAQRVKSFVWISSVGANAKSRHFYLRVKGELENAILSMPQLNNPSAVRPPLLHDDRTSIGQINRPLERFASYVLVAISPLLIGRLKKYRPVRAIQVAREMVRLQVF</sequence>
<dbReference type="SUPFAM" id="SSF51735">
    <property type="entry name" value="NAD(P)-binding Rossmann-fold domains"/>
    <property type="match status" value="1"/>
</dbReference>
<organism evidence="2 3">
    <name type="scientific">Agaribacter flavus</name>
    <dbReference type="NCBI Taxonomy" id="1902781"/>
    <lineage>
        <taxon>Bacteria</taxon>
        <taxon>Pseudomonadati</taxon>
        <taxon>Pseudomonadota</taxon>
        <taxon>Gammaproteobacteria</taxon>
        <taxon>Alteromonadales</taxon>
        <taxon>Alteromonadaceae</taxon>
        <taxon>Agaribacter</taxon>
    </lineage>
</organism>
<dbReference type="RefSeq" id="WP_376919358.1">
    <property type="nucleotide sequence ID" value="NZ_JBHRSW010000007.1"/>
</dbReference>